<dbReference type="AlphaFoldDB" id="A0A0C3PZJ6"/>
<accession>A0A0C3PZJ6</accession>
<evidence type="ECO:0000256" key="5">
    <source>
        <dbReference type="ARBA" id="ARBA00022723"/>
    </source>
</evidence>
<comment type="similarity">
    <text evidence="3">Belongs to the cytochrome P450 family.</text>
</comment>
<dbReference type="CDD" id="cd11065">
    <property type="entry name" value="CYP64-like"/>
    <property type="match status" value="1"/>
</dbReference>
<dbReference type="Pfam" id="PF00067">
    <property type="entry name" value="p450"/>
    <property type="match status" value="1"/>
</dbReference>
<dbReference type="InterPro" id="IPR050364">
    <property type="entry name" value="Cytochrome_P450_fung"/>
</dbReference>
<reference evidence="11" key="2">
    <citation type="submission" date="2015-01" db="EMBL/GenBank/DDBJ databases">
        <title>Evolutionary Origins and Diversification of the Mycorrhizal Mutualists.</title>
        <authorList>
            <consortium name="DOE Joint Genome Institute"/>
            <consortium name="Mycorrhizal Genomics Consortium"/>
            <person name="Kohler A."/>
            <person name="Kuo A."/>
            <person name="Nagy L.G."/>
            <person name="Floudas D."/>
            <person name="Copeland A."/>
            <person name="Barry K.W."/>
            <person name="Cichocki N."/>
            <person name="Veneault-Fourrey C."/>
            <person name="LaButti K."/>
            <person name="Lindquist E.A."/>
            <person name="Lipzen A."/>
            <person name="Lundell T."/>
            <person name="Morin E."/>
            <person name="Murat C."/>
            <person name="Riley R."/>
            <person name="Ohm R."/>
            <person name="Sun H."/>
            <person name="Tunlid A."/>
            <person name="Henrissat B."/>
            <person name="Grigoriev I.V."/>
            <person name="Hibbett D.S."/>
            <person name="Martin F."/>
        </authorList>
    </citation>
    <scope>NUCLEOTIDE SEQUENCE [LARGE SCALE GENOMIC DNA]</scope>
    <source>
        <strain evidence="11">Marx 270</strain>
    </source>
</reference>
<evidence type="ECO:0000256" key="1">
    <source>
        <dbReference type="ARBA" id="ARBA00001971"/>
    </source>
</evidence>
<dbReference type="EMBL" id="KN831944">
    <property type="protein sequence ID" value="KIO14849.1"/>
    <property type="molecule type" value="Genomic_DNA"/>
</dbReference>
<evidence type="ECO:0000256" key="4">
    <source>
        <dbReference type="ARBA" id="ARBA00022617"/>
    </source>
</evidence>
<evidence type="ECO:0008006" key="12">
    <source>
        <dbReference type="Google" id="ProtNLM"/>
    </source>
</evidence>
<keyword evidence="4 9" id="KW-0349">Heme</keyword>
<comment type="pathway">
    <text evidence="2">Secondary metabolite biosynthesis.</text>
</comment>
<evidence type="ECO:0000256" key="9">
    <source>
        <dbReference type="PIRSR" id="PIRSR602401-1"/>
    </source>
</evidence>
<dbReference type="GO" id="GO:0020037">
    <property type="term" value="F:heme binding"/>
    <property type="evidence" value="ECO:0007669"/>
    <property type="project" value="InterPro"/>
</dbReference>
<keyword evidence="11" id="KW-1185">Reference proteome</keyword>
<reference evidence="10 11" key="1">
    <citation type="submission" date="2014-04" db="EMBL/GenBank/DDBJ databases">
        <authorList>
            <consortium name="DOE Joint Genome Institute"/>
            <person name="Kuo A."/>
            <person name="Kohler A."/>
            <person name="Costa M.D."/>
            <person name="Nagy L.G."/>
            <person name="Floudas D."/>
            <person name="Copeland A."/>
            <person name="Barry K.W."/>
            <person name="Cichocki N."/>
            <person name="Veneault-Fourrey C."/>
            <person name="LaButti K."/>
            <person name="Lindquist E.A."/>
            <person name="Lipzen A."/>
            <person name="Lundell T."/>
            <person name="Morin E."/>
            <person name="Murat C."/>
            <person name="Sun H."/>
            <person name="Tunlid A."/>
            <person name="Henrissat B."/>
            <person name="Grigoriev I.V."/>
            <person name="Hibbett D.S."/>
            <person name="Martin F."/>
            <person name="Nordberg H.P."/>
            <person name="Cantor M.N."/>
            <person name="Hua S.X."/>
        </authorList>
    </citation>
    <scope>NUCLEOTIDE SEQUENCE [LARGE SCALE GENOMIC DNA]</scope>
    <source>
        <strain evidence="10 11">Marx 270</strain>
    </source>
</reference>
<protein>
    <recommendedName>
        <fullName evidence="12">Cytochrome P450</fullName>
    </recommendedName>
</protein>
<keyword evidence="6" id="KW-0560">Oxidoreductase</keyword>
<gene>
    <name evidence="10" type="ORF">M404DRAFT_928982</name>
</gene>
<evidence type="ECO:0000256" key="2">
    <source>
        <dbReference type="ARBA" id="ARBA00005179"/>
    </source>
</evidence>
<evidence type="ECO:0000313" key="11">
    <source>
        <dbReference type="Proteomes" id="UP000054217"/>
    </source>
</evidence>
<dbReference type="PRINTS" id="PR00463">
    <property type="entry name" value="EP450I"/>
</dbReference>
<dbReference type="GO" id="GO:0016705">
    <property type="term" value="F:oxidoreductase activity, acting on paired donors, with incorporation or reduction of molecular oxygen"/>
    <property type="evidence" value="ECO:0007669"/>
    <property type="project" value="InterPro"/>
</dbReference>
<name>A0A0C3PZJ6_PISTI</name>
<dbReference type="HOGENOM" id="CLU_001570_2_3_1"/>
<dbReference type="PANTHER" id="PTHR46300:SF7">
    <property type="entry name" value="P450, PUTATIVE (EUROFUNG)-RELATED"/>
    <property type="match status" value="1"/>
</dbReference>
<dbReference type="STRING" id="870435.A0A0C3PZJ6"/>
<dbReference type="Proteomes" id="UP000054217">
    <property type="component" value="Unassembled WGS sequence"/>
</dbReference>
<dbReference type="OrthoDB" id="1470350at2759"/>
<dbReference type="GO" id="GO:0005506">
    <property type="term" value="F:iron ion binding"/>
    <property type="evidence" value="ECO:0007669"/>
    <property type="project" value="InterPro"/>
</dbReference>
<dbReference type="InParanoid" id="A0A0C3PZJ6"/>
<dbReference type="PANTHER" id="PTHR46300">
    <property type="entry name" value="P450, PUTATIVE (EUROFUNG)-RELATED-RELATED"/>
    <property type="match status" value="1"/>
</dbReference>
<dbReference type="Gene3D" id="1.10.630.10">
    <property type="entry name" value="Cytochrome P450"/>
    <property type="match status" value="1"/>
</dbReference>
<evidence type="ECO:0000256" key="8">
    <source>
        <dbReference type="ARBA" id="ARBA00023033"/>
    </source>
</evidence>
<evidence type="ECO:0000256" key="6">
    <source>
        <dbReference type="ARBA" id="ARBA00023002"/>
    </source>
</evidence>
<feature type="binding site" description="axial binding residue" evidence="9">
    <location>
        <position position="423"/>
    </location>
    <ligand>
        <name>heme</name>
        <dbReference type="ChEBI" id="CHEBI:30413"/>
    </ligand>
    <ligandPart>
        <name>Fe</name>
        <dbReference type="ChEBI" id="CHEBI:18248"/>
    </ligandPart>
</feature>
<dbReference type="InterPro" id="IPR036396">
    <property type="entry name" value="Cyt_P450_sf"/>
</dbReference>
<keyword evidence="8" id="KW-0503">Monooxygenase</keyword>
<dbReference type="InterPro" id="IPR001128">
    <property type="entry name" value="Cyt_P450"/>
</dbReference>
<evidence type="ECO:0000256" key="3">
    <source>
        <dbReference type="ARBA" id="ARBA00010617"/>
    </source>
</evidence>
<evidence type="ECO:0000256" key="7">
    <source>
        <dbReference type="ARBA" id="ARBA00023004"/>
    </source>
</evidence>
<comment type="cofactor">
    <cofactor evidence="1 9">
        <name>heme</name>
        <dbReference type="ChEBI" id="CHEBI:30413"/>
    </cofactor>
</comment>
<sequence>MKCLVFVINRRRNRALRHGLPLPPGPRGLPLVGNLLDIDISAPWTTYEQWGRRYGGISYCTLLGQQFVIINDEEILHELMMKRSSIYSDCPYLCTNKLFGLDLNTGLLPYCDKWRLHRKMFNVAFSKQTSKKYQVTQMGKVHQFLVNLLSTPRDYPKHLVTLSTAIIMAITYGYEVAPKDDPFVTNVAGLVELHTNVLAAERATLLSAVPLLAYILSWLPGGQLKKRAAECCALARTVLDDPVGNQSLNISQAAGTATTPFVGDLLEMEIGRDLASSEDELIKAVAATVFLGELSFTSSTLLVFLLAMVLYPEAQAQAQEEIDRVVGDTRLPEFRDRENLPYVEAVLLETLRWHPNVPLMLPHTTTTADVFHGMYIPKGKAITRNEMHYPNPAAFNPGRHLTASGTLNQSTASPYLGLDRRICPGRRIADQSLWAATVSILATLRIGKARDEAGQEVDFTPEFTLAGLAS</sequence>
<keyword evidence="7 9" id="KW-0408">Iron</keyword>
<dbReference type="InterPro" id="IPR002401">
    <property type="entry name" value="Cyt_P450_E_grp-I"/>
</dbReference>
<keyword evidence="5 9" id="KW-0479">Metal-binding</keyword>
<proteinExistence type="inferred from homology"/>
<dbReference type="SUPFAM" id="SSF48264">
    <property type="entry name" value="Cytochrome P450"/>
    <property type="match status" value="1"/>
</dbReference>
<dbReference type="GO" id="GO:0004497">
    <property type="term" value="F:monooxygenase activity"/>
    <property type="evidence" value="ECO:0007669"/>
    <property type="project" value="UniProtKB-KW"/>
</dbReference>
<organism evidence="10 11">
    <name type="scientific">Pisolithus tinctorius Marx 270</name>
    <dbReference type="NCBI Taxonomy" id="870435"/>
    <lineage>
        <taxon>Eukaryota</taxon>
        <taxon>Fungi</taxon>
        <taxon>Dikarya</taxon>
        <taxon>Basidiomycota</taxon>
        <taxon>Agaricomycotina</taxon>
        <taxon>Agaricomycetes</taxon>
        <taxon>Agaricomycetidae</taxon>
        <taxon>Boletales</taxon>
        <taxon>Sclerodermatineae</taxon>
        <taxon>Pisolithaceae</taxon>
        <taxon>Pisolithus</taxon>
    </lineage>
</organism>
<evidence type="ECO:0000313" key="10">
    <source>
        <dbReference type="EMBL" id="KIO14849.1"/>
    </source>
</evidence>